<dbReference type="RefSeq" id="WP_064304668.1">
    <property type="nucleotide sequence ID" value="NZ_LUCV01000049.1"/>
</dbReference>
<sequence length="153" mass="17199">MAALSSEVKAFIVQALACFDTPSQVAEAVKREFNVDVTRQQVETHDPTKRCSKTLAKRWVEMFHEARARFREETMDIPIANRAYRLRALGRMAEKAESMKNMALTAQLLEQAAKEVGDVYVNRQTKVDGPLDNAVPTSVQVTVMDARKRDADA</sequence>
<protein>
    <recommendedName>
        <fullName evidence="3">DUF2280 domain-containing protein</fullName>
    </recommendedName>
</protein>
<proteinExistence type="predicted"/>
<comment type="caution">
    <text evidence="1">The sequence shown here is derived from an EMBL/GenBank/DDBJ whole genome shotgun (WGS) entry which is preliminary data.</text>
</comment>
<dbReference type="AlphaFoldDB" id="A0A177SAS9"/>
<evidence type="ECO:0008006" key="3">
    <source>
        <dbReference type="Google" id="ProtNLM"/>
    </source>
</evidence>
<accession>A0A177SAS9</accession>
<dbReference type="EMBL" id="LUCV01000049">
    <property type="protein sequence ID" value="OAI84884.1"/>
    <property type="molecule type" value="Genomic_DNA"/>
</dbReference>
<dbReference type="InterPro" id="IPR018738">
    <property type="entry name" value="DUF2280"/>
</dbReference>
<dbReference type="Pfam" id="PF10045">
    <property type="entry name" value="DUF2280"/>
    <property type="match status" value="1"/>
</dbReference>
<name>A0A177SAS9_PSEPU</name>
<evidence type="ECO:0000313" key="1">
    <source>
        <dbReference type="EMBL" id="OAI84884.1"/>
    </source>
</evidence>
<reference evidence="1 2" key="1">
    <citation type="submission" date="2016-03" db="EMBL/GenBank/DDBJ databases">
        <title>Draft Genome Assembly of Pseudomonas putida strain CBF10-2.</title>
        <authorList>
            <person name="Iyer R.S."/>
            <person name="Damania A."/>
        </authorList>
    </citation>
    <scope>NUCLEOTIDE SEQUENCE [LARGE SCALE GENOMIC DNA]</scope>
    <source>
        <strain evidence="1 2">CBF10-2</strain>
    </source>
</reference>
<dbReference type="Proteomes" id="UP000077752">
    <property type="component" value="Unassembled WGS sequence"/>
</dbReference>
<organism evidence="1 2">
    <name type="scientific">Pseudomonas putida</name>
    <name type="common">Arthrobacter siderocapsulatus</name>
    <dbReference type="NCBI Taxonomy" id="303"/>
    <lineage>
        <taxon>Bacteria</taxon>
        <taxon>Pseudomonadati</taxon>
        <taxon>Pseudomonadota</taxon>
        <taxon>Gammaproteobacteria</taxon>
        <taxon>Pseudomonadales</taxon>
        <taxon>Pseudomonadaceae</taxon>
        <taxon>Pseudomonas</taxon>
    </lineage>
</organism>
<gene>
    <name evidence="1" type="ORF">AYO28_03105</name>
</gene>
<evidence type="ECO:0000313" key="2">
    <source>
        <dbReference type="Proteomes" id="UP000077752"/>
    </source>
</evidence>